<dbReference type="InterPro" id="IPR001938">
    <property type="entry name" value="Thaumatin"/>
</dbReference>
<accession>A0A843WHE9</accession>
<dbReference type="AlphaFoldDB" id="A0A843WHE9"/>
<evidence type="ECO:0000256" key="1">
    <source>
        <dbReference type="PIRSR" id="PIRSR002703-1"/>
    </source>
</evidence>
<dbReference type="SUPFAM" id="SSF49870">
    <property type="entry name" value="Osmotin, thaumatin-like protein"/>
    <property type="match status" value="1"/>
</dbReference>
<evidence type="ECO:0000256" key="2">
    <source>
        <dbReference type="SAM" id="MobiDB-lite"/>
    </source>
</evidence>
<evidence type="ECO:0000313" key="4">
    <source>
        <dbReference type="Proteomes" id="UP000652761"/>
    </source>
</evidence>
<protein>
    <recommendedName>
        <fullName evidence="5">Thaumatin-like protein 1</fullName>
    </recommendedName>
</protein>
<dbReference type="PANTHER" id="PTHR31048">
    <property type="entry name" value="OS03G0233200 PROTEIN"/>
    <property type="match status" value="1"/>
</dbReference>
<organism evidence="3 4">
    <name type="scientific">Colocasia esculenta</name>
    <name type="common">Wild taro</name>
    <name type="synonym">Arum esculentum</name>
    <dbReference type="NCBI Taxonomy" id="4460"/>
    <lineage>
        <taxon>Eukaryota</taxon>
        <taxon>Viridiplantae</taxon>
        <taxon>Streptophyta</taxon>
        <taxon>Embryophyta</taxon>
        <taxon>Tracheophyta</taxon>
        <taxon>Spermatophyta</taxon>
        <taxon>Magnoliopsida</taxon>
        <taxon>Liliopsida</taxon>
        <taxon>Araceae</taxon>
        <taxon>Aroideae</taxon>
        <taxon>Colocasieae</taxon>
        <taxon>Colocasia</taxon>
    </lineage>
</organism>
<keyword evidence="4" id="KW-1185">Reference proteome</keyword>
<name>A0A843WHE9_COLES</name>
<dbReference type="Pfam" id="PF00314">
    <property type="entry name" value="Thaumatin"/>
    <property type="match status" value="1"/>
</dbReference>
<dbReference type="PROSITE" id="PS51367">
    <property type="entry name" value="THAUMATIN_2"/>
    <property type="match status" value="1"/>
</dbReference>
<dbReference type="InterPro" id="IPR037176">
    <property type="entry name" value="Osmotin/thaumatin-like_sf"/>
</dbReference>
<feature type="region of interest" description="Disordered" evidence="2">
    <location>
        <begin position="1"/>
        <end position="22"/>
    </location>
</feature>
<dbReference type="PIRSF" id="PIRSF002703">
    <property type="entry name" value="Thaumatin"/>
    <property type="match status" value="1"/>
</dbReference>
<feature type="disulfide bond" evidence="1">
    <location>
        <begin position="57"/>
        <end position="64"/>
    </location>
</feature>
<dbReference type="Proteomes" id="UP000652761">
    <property type="component" value="Unassembled WGS sequence"/>
</dbReference>
<proteinExistence type="predicted"/>
<dbReference type="SMART" id="SM00205">
    <property type="entry name" value="THN"/>
    <property type="match status" value="1"/>
</dbReference>
<evidence type="ECO:0000313" key="3">
    <source>
        <dbReference type="EMBL" id="MQM07166.1"/>
    </source>
</evidence>
<dbReference type="Gene3D" id="2.60.110.10">
    <property type="entry name" value="Thaumatin"/>
    <property type="match status" value="1"/>
</dbReference>
<comment type="caution">
    <text evidence="3">The sequence shown here is derived from an EMBL/GenBank/DDBJ whole genome shotgun (WGS) entry which is preliminary data.</text>
</comment>
<reference evidence="3" key="1">
    <citation type="submission" date="2017-07" db="EMBL/GenBank/DDBJ databases">
        <title>Taro Niue Genome Assembly and Annotation.</title>
        <authorList>
            <person name="Atibalentja N."/>
            <person name="Keating K."/>
            <person name="Fields C.J."/>
        </authorList>
    </citation>
    <scope>NUCLEOTIDE SEQUENCE</scope>
    <source>
        <strain evidence="3">Niue_2</strain>
        <tissue evidence="3">Leaf</tissue>
    </source>
</reference>
<evidence type="ECO:0008006" key="5">
    <source>
        <dbReference type="Google" id="ProtNLM"/>
    </source>
</evidence>
<sequence>MGVQGGEGEAGTLSDAGSSAPAQTGLELASGASANLITPAAWSGRFWGLFKCSIGDCGRGRLDCNGAGATPPATLLELTLGTNGGQDFYDVSLVDGYNLQASLAPQGEQGRCVSASCPTDVNRKESQNEAVMSLN</sequence>
<dbReference type="OrthoDB" id="430315at2759"/>
<gene>
    <name evidence="3" type="ORF">Taro_040003</name>
</gene>
<dbReference type="EMBL" id="NMUH01003810">
    <property type="protein sequence ID" value="MQM07166.1"/>
    <property type="molecule type" value="Genomic_DNA"/>
</dbReference>
<keyword evidence="1" id="KW-1015">Disulfide bond</keyword>